<keyword evidence="1" id="KW-0812">Transmembrane</keyword>
<evidence type="ECO:0000313" key="2">
    <source>
        <dbReference type="EMBL" id="KAG6941986.1"/>
    </source>
</evidence>
<proteinExistence type="predicted"/>
<sequence length="71" mass="8074">MVEPKKQAALVTQTIRALLWVLGLRLKSWAMILMATTMEMTSVIPAMLWMTLKQLQKASRLVQAMSPTVRM</sequence>
<keyword evidence="1" id="KW-0472">Membrane</keyword>
<protein>
    <submittedName>
        <fullName evidence="2">Uncharacterized protein</fullName>
    </submittedName>
</protein>
<reference evidence="2" key="1">
    <citation type="submission" date="2021-01" db="EMBL/GenBank/DDBJ databases">
        <title>Phytophthora aleatoria, a newly-described species from Pinus radiata is distinct from Phytophthora cactorum isolates based on comparative genomics.</title>
        <authorList>
            <person name="Mcdougal R."/>
            <person name="Panda P."/>
            <person name="Williams N."/>
            <person name="Studholme D.J."/>
        </authorList>
    </citation>
    <scope>NUCLEOTIDE SEQUENCE</scope>
    <source>
        <strain evidence="2">NZFS 3830</strain>
    </source>
</reference>
<name>A0A8T1TLV7_9STRA</name>
<comment type="caution">
    <text evidence="2">The sequence shown here is derived from an EMBL/GenBank/DDBJ whole genome shotgun (WGS) entry which is preliminary data.</text>
</comment>
<dbReference type="EMBL" id="JAENGZ010003203">
    <property type="protein sequence ID" value="KAG6941986.1"/>
    <property type="molecule type" value="Genomic_DNA"/>
</dbReference>
<evidence type="ECO:0000256" key="1">
    <source>
        <dbReference type="SAM" id="Phobius"/>
    </source>
</evidence>
<organism evidence="2 3">
    <name type="scientific">Phytophthora cactorum</name>
    <dbReference type="NCBI Taxonomy" id="29920"/>
    <lineage>
        <taxon>Eukaryota</taxon>
        <taxon>Sar</taxon>
        <taxon>Stramenopiles</taxon>
        <taxon>Oomycota</taxon>
        <taxon>Peronosporomycetes</taxon>
        <taxon>Peronosporales</taxon>
        <taxon>Peronosporaceae</taxon>
        <taxon>Phytophthora</taxon>
    </lineage>
</organism>
<dbReference type="Proteomes" id="UP000688947">
    <property type="component" value="Unassembled WGS sequence"/>
</dbReference>
<dbReference type="AlphaFoldDB" id="A0A8T1TLV7"/>
<feature type="transmembrane region" description="Helical" evidence="1">
    <location>
        <begin position="29"/>
        <end position="50"/>
    </location>
</feature>
<keyword evidence="1" id="KW-1133">Transmembrane helix</keyword>
<accession>A0A8T1TLV7</accession>
<gene>
    <name evidence="2" type="ORF">JG687_00019325</name>
</gene>
<evidence type="ECO:0000313" key="3">
    <source>
        <dbReference type="Proteomes" id="UP000688947"/>
    </source>
</evidence>